<sequence length="811" mass="93020">MVETSTLFTNLIFASTSAAPNFGLTNVGQQDLPADPFELDGSGELVKPEMLISDWIEMALLGLLLQEVTRTSFLWLKIHLTVIDLIVIACYCPSHIAWLISYTWKGGEFLCKAMQYSWDFCFHLMSFGVVGIAIDRLRTRLIVSCYIGAAVFSVPQWFVWTTIDMRTWSQCTTIWHKLRAIQYMEGHEFTESFEGERLYTAVHLMTVFWLPFLILFLAYFYIVVYLFWYSIRPQYSDPAAQKPSVLSERNGSDESAETVRLWQNGGQAASTPTLPIHNGSIKSGAPLAPTVPAWRAEMRSRMFCTTVHVIAAYLICWMPYNVLSLATFFSSELQIMISTHLGTLRVCVLLNTLLNPFIYGFRKAILKLPVPDLAPFEEEDKRNDPLGGLDKTRNEYLRAMFSLAFYDENCEKAKSVVRQTAYNGQMKSWAVKRTGILQDIGRLQSTLESNPFGSTVLADNLDEDILANVFSWKGRDKFVFMPAFDPTSDGNIRLKTGKYNRRPRTSFVQRDGMLKILTTEVSAYGLYWCFDQQKRDEPIKFVYYLIPLLPLYEMQRLGLHRTECSPGRGGETDRFAMLDANHRFRFLPQTLWGSDNDFCLSSWGECSKQLNSSSNELIRLKASEDVAYRRTGYDINLKIFVHWSPWSKCNKVDGVRTRSGQCHLGRIDHEVRFDPAFKERLFMSSRDYEWFMPVHSLIDSVQEFRDNGIPLFSGVLWDLLAEGRQPVSQCSIFSFNSRITSKIISDNYKSLWRMVIRPLMDKADSKWHYMGGERFQIGANPCFYWNKTSGSSASATGVLYAYTLIQNQKCS</sequence>
<keyword evidence="3 9" id="KW-0812">Transmembrane</keyword>
<dbReference type="InterPro" id="IPR000276">
    <property type="entry name" value="GPCR_Rhodpsn"/>
</dbReference>
<reference evidence="11" key="1">
    <citation type="submission" date="2022-01" db="EMBL/GenBank/DDBJ databases">
        <title>Genome Sequence Resource for Two Populations of Ditylenchus destructor, the Migratory Endoparasitic Phytonematode.</title>
        <authorList>
            <person name="Zhang H."/>
            <person name="Lin R."/>
            <person name="Xie B."/>
        </authorList>
    </citation>
    <scope>NUCLEOTIDE SEQUENCE</scope>
    <source>
        <strain evidence="11">BazhouSP</strain>
    </source>
</reference>
<protein>
    <submittedName>
        <fullName evidence="11">7 transmembrane receptor (Rhodopsin family) domain-containing protein</fullName>
    </submittedName>
</protein>
<evidence type="ECO:0000313" key="12">
    <source>
        <dbReference type="Proteomes" id="UP001201812"/>
    </source>
</evidence>
<comment type="subcellular location">
    <subcellularLocation>
        <location evidence="1">Cell membrane</location>
        <topology evidence="1">Multi-pass membrane protein</topology>
    </subcellularLocation>
</comment>
<evidence type="ECO:0000256" key="4">
    <source>
        <dbReference type="ARBA" id="ARBA00022989"/>
    </source>
</evidence>
<accession>A0AAD4N2P9</accession>
<dbReference type="PANTHER" id="PTHR24230">
    <property type="entry name" value="G-PROTEIN COUPLED RECEPTOR"/>
    <property type="match status" value="1"/>
</dbReference>
<gene>
    <name evidence="11" type="ORF">DdX_11405</name>
</gene>
<dbReference type="PROSITE" id="PS50262">
    <property type="entry name" value="G_PROTEIN_RECEP_F1_2"/>
    <property type="match status" value="1"/>
</dbReference>
<evidence type="ECO:0000256" key="9">
    <source>
        <dbReference type="SAM" id="Phobius"/>
    </source>
</evidence>
<evidence type="ECO:0000259" key="10">
    <source>
        <dbReference type="PROSITE" id="PS50262"/>
    </source>
</evidence>
<dbReference type="AlphaFoldDB" id="A0AAD4N2P9"/>
<keyword evidence="8" id="KW-0807">Transducer</keyword>
<feature type="transmembrane region" description="Helical" evidence="9">
    <location>
        <begin position="207"/>
        <end position="228"/>
    </location>
</feature>
<dbReference type="GO" id="GO:0008528">
    <property type="term" value="F:G protein-coupled peptide receptor activity"/>
    <property type="evidence" value="ECO:0007669"/>
    <property type="project" value="TreeGrafter"/>
</dbReference>
<dbReference type="InterPro" id="IPR017452">
    <property type="entry name" value="GPCR_Rhodpsn_7TM"/>
</dbReference>
<comment type="caution">
    <text evidence="11">The sequence shown here is derived from an EMBL/GenBank/DDBJ whole genome shotgun (WGS) entry which is preliminary data.</text>
</comment>
<organism evidence="11 12">
    <name type="scientific">Ditylenchus destructor</name>
    <dbReference type="NCBI Taxonomy" id="166010"/>
    <lineage>
        <taxon>Eukaryota</taxon>
        <taxon>Metazoa</taxon>
        <taxon>Ecdysozoa</taxon>
        <taxon>Nematoda</taxon>
        <taxon>Chromadorea</taxon>
        <taxon>Rhabditida</taxon>
        <taxon>Tylenchina</taxon>
        <taxon>Tylenchomorpha</taxon>
        <taxon>Sphaerularioidea</taxon>
        <taxon>Anguinidae</taxon>
        <taxon>Anguininae</taxon>
        <taxon>Ditylenchus</taxon>
    </lineage>
</organism>
<evidence type="ECO:0000256" key="2">
    <source>
        <dbReference type="ARBA" id="ARBA00022475"/>
    </source>
</evidence>
<dbReference type="Gene3D" id="1.20.1070.10">
    <property type="entry name" value="Rhodopsin 7-helix transmembrane proteins"/>
    <property type="match status" value="1"/>
</dbReference>
<evidence type="ECO:0000256" key="3">
    <source>
        <dbReference type="ARBA" id="ARBA00022692"/>
    </source>
</evidence>
<evidence type="ECO:0000256" key="6">
    <source>
        <dbReference type="ARBA" id="ARBA00023136"/>
    </source>
</evidence>
<feature type="domain" description="G-protein coupled receptors family 1 profile" evidence="10">
    <location>
        <begin position="55"/>
        <end position="359"/>
    </location>
</feature>
<dbReference type="PANTHER" id="PTHR24230:SF120">
    <property type="entry name" value="G-PROTEIN COUPLED RECEPTOR DAF-38"/>
    <property type="match status" value="1"/>
</dbReference>
<keyword evidence="4 9" id="KW-1133">Transmembrane helix</keyword>
<dbReference type="Proteomes" id="UP001201812">
    <property type="component" value="Unassembled WGS sequence"/>
</dbReference>
<keyword evidence="7 11" id="KW-0675">Receptor</keyword>
<keyword evidence="6 9" id="KW-0472">Membrane</keyword>
<dbReference type="CDD" id="cd00637">
    <property type="entry name" value="7tm_classA_rhodopsin-like"/>
    <property type="match status" value="1"/>
</dbReference>
<evidence type="ECO:0000256" key="7">
    <source>
        <dbReference type="ARBA" id="ARBA00023170"/>
    </source>
</evidence>
<evidence type="ECO:0000256" key="8">
    <source>
        <dbReference type="ARBA" id="ARBA00023224"/>
    </source>
</evidence>
<evidence type="ECO:0000256" key="1">
    <source>
        <dbReference type="ARBA" id="ARBA00004651"/>
    </source>
</evidence>
<dbReference type="SUPFAM" id="SSF81321">
    <property type="entry name" value="Family A G protein-coupled receptor-like"/>
    <property type="match status" value="1"/>
</dbReference>
<keyword evidence="12" id="KW-1185">Reference proteome</keyword>
<feature type="transmembrane region" description="Helical" evidence="9">
    <location>
        <begin position="80"/>
        <end position="104"/>
    </location>
</feature>
<feature type="transmembrane region" description="Helical" evidence="9">
    <location>
        <begin position="302"/>
        <end position="320"/>
    </location>
</feature>
<keyword evidence="5" id="KW-0297">G-protein coupled receptor</keyword>
<keyword evidence="2" id="KW-1003">Cell membrane</keyword>
<evidence type="ECO:0000256" key="5">
    <source>
        <dbReference type="ARBA" id="ARBA00023040"/>
    </source>
</evidence>
<feature type="transmembrane region" description="Helical" evidence="9">
    <location>
        <begin position="141"/>
        <end position="160"/>
    </location>
</feature>
<dbReference type="PRINTS" id="PR00237">
    <property type="entry name" value="GPCRRHODOPSN"/>
</dbReference>
<feature type="transmembrane region" description="Helical" evidence="9">
    <location>
        <begin position="116"/>
        <end position="134"/>
    </location>
</feature>
<dbReference type="GO" id="GO:0005886">
    <property type="term" value="C:plasma membrane"/>
    <property type="evidence" value="ECO:0007669"/>
    <property type="project" value="UniProtKB-SubCell"/>
</dbReference>
<proteinExistence type="predicted"/>
<name>A0AAD4N2P9_9BILA</name>
<dbReference type="GO" id="GO:0007218">
    <property type="term" value="P:neuropeptide signaling pathway"/>
    <property type="evidence" value="ECO:0007669"/>
    <property type="project" value="TreeGrafter"/>
</dbReference>
<dbReference type="Pfam" id="PF00001">
    <property type="entry name" value="7tm_1"/>
    <property type="match status" value="1"/>
</dbReference>
<dbReference type="EMBL" id="JAKKPZ010000031">
    <property type="protein sequence ID" value="KAI1709332.1"/>
    <property type="molecule type" value="Genomic_DNA"/>
</dbReference>
<evidence type="ECO:0000313" key="11">
    <source>
        <dbReference type="EMBL" id="KAI1709332.1"/>
    </source>
</evidence>